<protein>
    <recommendedName>
        <fullName evidence="1">Non-specific lipid-transfer protein</fullName>
    </recommendedName>
</protein>
<comment type="function">
    <text evidence="1">Plant non-specific lipid-transfer proteins transfer phospholipids as well as galactolipids across membranes. May play a role in wax or cutin deposition in the cell walls of expanding epidermal cells and certain secretory tissues.</text>
</comment>
<dbReference type="EMBL" id="JAMYWD010000002">
    <property type="protein sequence ID" value="KAJ4979950.1"/>
    <property type="molecule type" value="Genomic_DNA"/>
</dbReference>
<dbReference type="InterPro" id="IPR016140">
    <property type="entry name" value="Bifunc_inhib/LTP/seed_store"/>
</dbReference>
<dbReference type="Gene3D" id="1.10.110.10">
    <property type="entry name" value="Plant lipid-transfer and hydrophobic proteins"/>
    <property type="match status" value="1"/>
</dbReference>
<dbReference type="SMART" id="SM00499">
    <property type="entry name" value="AAI"/>
    <property type="match status" value="1"/>
</dbReference>
<feature type="domain" description="Bifunctional inhibitor/plant lipid transfer protein/seed storage helical" evidence="3">
    <location>
        <begin position="31"/>
        <end position="115"/>
    </location>
</feature>
<feature type="chain" id="PRO_5040125104" description="Non-specific lipid-transfer protein" evidence="2">
    <location>
        <begin position="28"/>
        <end position="119"/>
    </location>
</feature>
<dbReference type="SUPFAM" id="SSF47699">
    <property type="entry name" value="Bifunctional inhibitor/lipid-transfer protein/seed storage 2S albumin"/>
    <property type="match status" value="1"/>
</dbReference>
<dbReference type="PRINTS" id="PR00382">
    <property type="entry name" value="LIPIDTRNSFER"/>
</dbReference>
<dbReference type="CDD" id="cd01960">
    <property type="entry name" value="nsLTP1"/>
    <property type="match status" value="1"/>
</dbReference>
<comment type="caution">
    <text evidence="4">The sequence shown here is derived from an EMBL/GenBank/DDBJ whole genome shotgun (WGS) entry which is preliminary data.</text>
</comment>
<dbReference type="GO" id="GO:0008289">
    <property type="term" value="F:lipid binding"/>
    <property type="evidence" value="ECO:0007669"/>
    <property type="project" value="UniProtKB-KW"/>
</dbReference>
<comment type="similarity">
    <text evidence="1">Belongs to the plant LTP family.</text>
</comment>
<dbReference type="OrthoDB" id="1920459at2759"/>
<feature type="signal peptide" evidence="2">
    <location>
        <begin position="1"/>
        <end position="27"/>
    </location>
</feature>
<dbReference type="PROSITE" id="PS00597">
    <property type="entry name" value="PLANT_LTP"/>
    <property type="match status" value="1"/>
</dbReference>
<keyword evidence="1" id="KW-0446">Lipid-binding</keyword>
<reference evidence="4" key="1">
    <citation type="journal article" date="2023" name="Plant J.">
        <title>The genome of the king protea, Protea cynaroides.</title>
        <authorList>
            <person name="Chang J."/>
            <person name="Duong T.A."/>
            <person name="Schoeman C."/>
            <person name="Ma X."/>
            <person name="Roodt D."/>
            <person name="Barker N."/>
            <person name="Li Z."/>
            <person name="Van de Peer Y."/>
            <person name="Mizrachi E."/>
        </authorList>
    </citation>
    <scope>NUCLEOTIDE SEQUENCE</scope>
    <source>
        <tissue evidence="4">Young leaves</tissue>
    </source>
</reference>
<dbReference type="Pfam" id="PF00234">
    <property type="entry name" value="Tryp_alpha_amyl"/>
    <property type="match status" value="1"/>
</dbReference>
<dbReference type="InterPro" id="IPR000528">
    <property type="entry name" value="Plant_nsLTP"/>
</dbReference>
<dbReference type="Proteomes" id="UP001141806">
    <property type="component" value="Unassembled WGS sequence"/>
</dbReference>
<evidence type="ECO:0000256" key="2">
    <source>
        <dbReference type="SAM" id="SignalP"/>
    </source>
</evidence>
<accession>A0A9Q0R1Y9</accession>
<evidence type="ECO:0000313" key="4">
    <source>
        <dbReference type="EMBL" id="KAJ4979950.1"/>
    </source>
</evidence>
<dbReference type="GO" id="GO:0006869">
    <property type="term" value="P:lipid transport"/>
    <property type="evidence" value="ECO:0007669"/>
    <property type="project" value="InterPro"/>
</dbReference>
<gene>
    <name evidence="4" type="ORF">NE237_010730</name>
</gene>
<dbReference type="InterPro" id="IPR036312">
    <property type="entry name" value="Bifun_inhib/LTP/seed_sf"/>
</dbReference>
<evidence type="ECO:0000259" key="3">
    <source>
        <dbReference type="SMART" id="SM00499"/>
    </source>
</evidence>
<keyword evidence="1" id="KW-0813">Transport</keyword>
<dbReference type="AlphaFoldDB" id="A0A9Q0R1Y9"/>
<keyword evidence="2" id="KW-0732">Signal</keyword>
<name>A0A9Q0R1Y9_9MAGN</name>
<dbReference type="PANTHER" id="PTHR33076">
    <property type="entry name" value="NON-SPECIFIC LIPID-TRANSFER PROTEIN 2-RELATED"/>
    <property type="match status" value="1"/>
</dbReference>
<organism evidence="4 5">
    <name type="scientific">Protea cynaroides</name>
    <dbReference type="NCBI Taxonomy" id="273540"/>
    <lineage>
        <taxon>Eukaryota</taxon>
        <taxon>Viridiplantae</taxon>
        <taxon>Streptophyta</taxon>
        <taxon>Embryophyta</taxon>
        <taxon>Tracheophyta</taxon>
        <taxon>Spermatophyta</taxon>
        <taxon>Magnoliopsida</taxon>
        <taxon>Proteales</taxon>
        <taxon>Proteaceae</taxon>
        <taxon>Protea</taxon>
    </lineage>
</organism>
<keyword evidence="5" id="KW-1185">Reference proteome</keyword>
<evidence type="ECO:0000256" key="1">
    <source>
        <dbReference type="RuleBase" id="RU000628"/>
    </source>
</evidence>
<proteinExistence type="inferred from homology"/>
<evidence type="ECO:0000313" key="5">
    <source>
        <dbReference type="Proteomes" id="UP001141806"/>
    </source>
</evidence>
<sequence length="119" mass="11836">MKSLSVGASAMATALMLLLLLLPTSEAAISCSTVVSDLTPCLSYLRSGSGKPSVSCCSGVKKLAATATSTADLKTACNCIKTAAKQVNPNASAAQSLAGDCGVKLPFTVSTSTDCSKIG</sequence>